<evidence type="ECO:0000256" key="3">
    <source>
        <dbReference type="ARBA" id="ARBA00022737"/>
    </source>
</evidence>
<evidence type="ECO:0000313" key="6">
    <source>
        <dbReference type="Proteomes" id="UP000604825"/>
    </source>
</evidence>
<dbReference type="InterPro" id="IPR032675">
    <property type="entry name" value="LRR_dom_sf"/>
</dbReference>
<evidence type="ECO:0000313" key="5">
    <source>
        <dbReference type="EMBL" id="CAD6343466.1"/>
    </source>
</evidence>
<organism evidence="5 6">
    <name type="scientific">Miscanthus lutarioriparius</name>
    <dbReference type="NCBI Taxonomy" id="422564"/>
    <lineage>
        <taxon>Eukaryota</taxon>
        <taxon>Viridiplantae</taxon>
        <taxon>Streptophyta</taxon>
        <taxon>Embryophyta</taxon>
        <taxon>Tracheophyta</taxon>
        <taxon>Spermatophyta</taxon>
        <taxon>Magnoliopsida</taxon>
        <taxon>Liliopsida</taxon>
        <taxon>Poales</taxon>
        <taxon>Poaceae</taxon>
        <taxon>PACMAD clade</taxon>
        <taxon>Panicoideae</taxon>
        <taxon>Andropogonodae</taxon>
        <taxon>Andropogoneae</taxon>
        <taxon>Saccharinae</taxon>
        <taxon>Miscanthus</taxon>
    </lineage>
</organism>
<dbReference type="OrthoDB" id="686203at2759"/>
<reference evidence="5" key="1">
    <citation type="submission" date="2020-10" db="EMBL/GenBank/DDBJ databases">
        <authorList>
            <person name="Han B."/>
            <person name="Lu T."/>
            <person name="Zhao Q."/>
            <person name="Huang X."/>
            <person name="Zhao Y."/>
        </authorList>
    </citation>
    <scope>NUCLEOTIDE SEQUENCE</scope>
</reference>
<evidence type="ECO:0000259" key="4">
    <source>
        <dbReference type="Pfam" id="PF08263"/>
    </source>
</evidence>
<dbReference type="Gene3D" id="3.80.10.10">
    <property type="entry name" value="Ribonuclease Inhibitor"/>
    <property type="match status" value="2"/>
</dbReference>
<dbReference type="Pfam" id="PF00560">
    <property type="entry name" value="LRR_1"/>
    <property type="match status" value="2"/>
</dbReference>
<protein>
    <recommendedName>
        <fullName evidence="4">Leucine-rich repeat-containing N-terminal plant-type domain-containing protein</fullName>
    </recommendedName>
</protein>
<proteinExistence type="predicted"/>
<dbReference type="InterPro" id="IPR001611">
    <property type="entry name" value="Leu-rich_rpt"/>
</dbReference>
<comment type="caution">
    <text evidence="5">The sequence shown here is derived from an EMBL/GenBank/DDBJ whole genome shotgun (WGS) entry which is preliminary data.</text>
</comment>
<dbReference type="EMBL" id="CAJGYO010000772">
    <property type="protein sequence ID" value="CAD6343466.1"/>
    <property type="molecule type" value="Genomic_DNA"/>
</dbReference>
<keyword evidence="3" id="KW-0677">Repeat</keyword>
<dbReference type="SUPFAM" id="SSF52058">
    <property type="entry name" value="L domain-like"/>
    <property type="match status" value="1"/>
</dbReference>
<dbReference type="Pfam" id="PF12799">
    <property type="entry name" value="LRR_4"/>
    <property type="match status" value="1"/>
</dbReference>
<dbReference type="PANTHER" id="PTHR48060:SF21">
    <property type="entry name" value="L DOMAIN-LIKE PROTEIN"/>
    <property type="match status" value="1"/>
</dbReference>
<keyword evidence="1" id="KW-0433">Leucine-rich repeat</keyword>
<dbReference type="Pfam" id="PF08263">
    <property type="entry name" value="LRRNT_2"/>
    <property type="match status" value="1"/>
</dbReference>
<sequence>MASWRPTDEEDAALWLSVQARSEQMCSGSRRRRWTLGEREGHKKKKYLLGIGVDLHLLHLIGRDRKLKPLEFRTCEFFTPLAYLIIITMKAAATGRFLLVLMACRVHAVTCSSSNTTPGNQTDRLSLLEFKNSISLDPQQALASCNDSTHFCNWEGVTCRTTSNRVTNLDLGNRGLVGQISPSLGNQTFLKQLSLATNRFSGQIPAALGQLHRLQTLYLSNNTLHGVIPTFGKCSNLEILWLNGNNLVGGFLDLPLGLKQLELGSNYLSGTIPPSLANITTLKGFGFYCNNIEGNFPHEFAKFPEL</sequence>
<dbReference type="Proteomes" id="UP000604825">
    <property type="component" value="Unassembled WGS sequence"/>
</dbReference>
<dbReference type="InterPro" id="IPR013210">
    <property type="entry name" value="LRR_N_plant-typ"/>
</dbReference>
<dbReference type="InterPro" id="IPR053211">
    <property type="entry name" value="DNA_repair-toleration"/>
</dbReference>
<keyword evidence="6" id="KW-1185">Reference proteome</keyword>
<evidence type="ECO:0000256" key="2">
    <source>
        <dbReference type="ARBA" id="ARBA00022729"/>
    </source>
</evidence>
<gene>
    <name evidence="5" type="ORF">NCGR_LOCUS67564</name>
</gene>
<keyword evidence="2" id="KW-0732">Signal</keyword>
<feature type="domain" description="Leucine-rich repeat-containing N-terminal plant-type" evidence="4">
    <location>
        <begin position="121"/>
        <end position="159"/>
    </location>
</feature>
<name>A0A811SMS2_9POAL</name>
<dbReference type="AlphaFoldDB" id="A0A811SMS2"/>
<evidence type="ECO:0000256" key="1">
    <source>
        <dbReference type="ARBA" id="ARBA00022614"/>
    </source>
</evidence>
<dbReference type="PANTHER" id="PTHR48060">
    <property type="entry name" value="DNA DAMAGE-REPAIR/TOLERATION PROTEIN DRT100"/>
    <property type="match status" value="1"/>
</dbReference>
<dbReference type="InterPro" id="IPR025875">
    <property type="entry name" value="Leu-rich_rpt_4"/>
</dbReference>
<accession>A0A811SMS2</accession>
<dbReference type="FunFam" id="3.80.10.10:FF:000565">
    <property type="entry name" value="Leucine-rich repeat receptor-like kinase protein FLORAL ORGAN NUMBER1"/>
    <property type="match status" value="1"/>
</dbReference>